<dbReference type="InterPro" id="IPR027417">
    <property type="entry name" value="P-loop_NTPase"/>
</dbReference>
<dbReference type="Pfam" id="PF00072">
    <property type="entry name" value="Response_reg"/>
    <property type="match status" value="1"/>
</dbReference>
<dbReference type="SMART" id="SM00382">
    <property type="entry name" value="AAA"/>
    <property type="match status" value="1"/>
</dbReference>
<feature type="domain" description="Response regulatory" evidence="8">
    <location>
        <begin position="5"/>
        <end position="124"/>
    </location>
</feature>
<dbReference type="SUPFAM" id="SSF52172">
    <property type="entry name" value="CheY-like"/>
    <property type="match status" value="1"/>
</dbReference>
<dbReference type="InterPro" id="IPR058031">
    <property type="entry name" value="AAA_lid_NorR"/>
</dbReference>
<dbReference type="GO" id="GO:0000160">
    <property type="term" value="P:phosphorelay signal transduction system"/>
    <property type="evidence" value="ECO:0007669"/>
    <property type="project" value="InterPro"/>
</dbReference>
<dbReference type="SUPFAM" id="SSF46689">
    <property type="entry name" value="Homeodomain-like"/>
    <property type="match status" value="1"/>
</dbReference>
<evidence type="ECO:0000256" key="1">
    <source>
        <dbReference type="ARBA" id="ARBA00022741"/>
    </source>
</evidence>
<dbReference type="GO" id="GO:0043565">
    <property type="term" value="F:sequence-specific DNA binding"/>
    <property type="evidence" value="ECO:0007669"/>
    <property type="project" value="InterPro"/>
</dbReference>
<dbReference type="InterPro" id="IPR025944">
    <property type="entry name" value="Sigma_54_int_dom_CS"/>
</dbReference>
<dbReference type="RefSeq" id="WP_110361233.1">
    <property type="nucleotide sequence ID" value="NZ_QFLI01000005.1"/>
</dbReference>
<protein>
    <submittedName>
        <fullName evidence="9">Sigma-54-dependent Fis family transcriptional regulator</fullName>
    </submittedName>
</protein>
<evidence type="ECO:0000256" key="3">
    <source>
        <dbReference type="ARBA" id="ARBA00023015"/>
    </source>
</evidence>
<evidence type="ECO:0000313" key="9">
    <source>
        <dbReference type="EMBL" id="PXY00867.1"/>
    </source>
</evidence>
<reference evidence="9 10" key="1">
    <citation type="submission" date="2018-05" db="EMBL/GenBank/DDBJ databases">
        <title>Marinifilum breve JC075T sp. nov., a marine bacterium isolated from Yongle Blue Hole in the South China Sea.</title>
        <authorList>
            <person name="Fu T."/>
        </authorList>
    </citation>
    <scope>NUCLEOTIDE SEQUENCE [LARGE SCALE GENOMIC DNA]</scope>
    <source>
        <strain evidence="9 10">JC075</strain>
    </source>
</reference>
<dbReference type="AlphaFoldDB" id="A0A2V3ZZ92"/>
<dbReference type="InterPro" id="IPR003593">
    <property type="entry name" value="AAA+_ATPase"/>
</dbReference>
<keyword evidence="1" id="KW-0547">Nucleotide-binding</keyword>
<dbReference type="InterPro" id="IPR009057">
    <property type="entry name" value="Homeodomain-like_sf"/>
</dbReference>
<dbReference type="Gene3D" id="3.40.50.2300">
    <property type="match status" value="1"/>
</dbReference>
<dbReference type="Gene3D" id="1.10.10.60">
    <property type="entry name" value="Homeodomain-like"/>
    <property type="match status" value="1"/>
</dbReference>
<dbReference type="SUPFAM" id="SSF52540">
    <property type="entry name" value="P-loop containing nucleoside triphosphate hydrolases"/>
    <property type="match status" value="1"/>
</dbReference>
<dbReference type="PROSITE" id="PS00688">
    <property type="entry name" value="SIGMA54_INTERACT_3"/>
    <property type="match status" value="1"/>
</dbReference>
<proteinExistence type="predicted"/>
<dbReference type="FunFam" id="3.40.50.300:FF:000006">
    <property type="entry name" value="DNA-binding transcriptional regulator NtrC"/>
    <property type="match status" value="1"/>
</dbReference>
<dbReference type="GO" id="GO:0005524">
    <property type="term" value="F:ATP binding"/>
    <property type="evidence" value="ECO:0007669"/>
    <property type="project" value="UniProtKB-KW"/>
</dbReference>
<dbReference type="PROSITE" id="PS50110">
    <property type="entry name" value="RESPONSE_REGULATORY"/>
    <property type="match status" value="1"/>
</dbReference>
<comment type="caution">
    <text evidence="9">The sequence shown here is derived from an EMBL/GenBank/DDBJ whole genome shotgun (WGS) entry which is preliminary data.</text>
</comment>
<evidence type="ECO:0000259" key="8">
    <source>
        <dbReference type="PROSITE" id="PS50110"/>
    </source>
</evidence>
<sequence length="453" mass="50404">MKKSNILIVDDNRSVLSALDLLLSPYCAKLKCLSSPKTLFAELQTEDYDVVLLDMNFTAGINNGNEGIYWLNQILEQYPGVSVVMITAYGDVELAVKAVRSGATDFVLKPWDNEKMIATVDTACKLSQSKRELKKMQLKEKQFIEEINGSNKDLIGSSATWERAMKMVRKVADTNANVLITGENGTGKELIAREIHRISKRSNKVMVSVDMGAVAESLFESELFGHKKGAFTDAHSDRMGKIEAANKGTLFLDEIGNLTMPMQAKLLSVLQNRMLTKVGDNQATKVDLRLICATNGNLKQMVSEGNFREDLLYRINTIHIEVPPLRDRKDDIPELAEFFVNKYADKYGKDLKISSQAISKLSDYTWPGNVRELQHSVEKAVILSDAQQLNAGDFVFKNDDMNNVSNFGGTLEDMEAQLIASAIEKHAGNLSAVSTQLGISRQTLYNKIKKYGL</sequence>
<keyword evidence="10" id="KW-1185">Reference proteome</keyword>
<dbReference type="Gene3D" id="3.40.50.300">
    <property type="entry name" value="P-loop containing nucleotide triphosphate hydrolases"/>
    <property type="match status" value="1"/>
</dbReference>
<feature type="domain" description="Sigma-54 factor interaction" evidence="7">
    <location>
        <begin position="154"/>
        <end position="382"/>
    </location>
</feature>
<dbReference type="InterPro" id="IPR002078">
    <property type="entry name" value="Sigma_54_int"/>
</dbReference>
<dbReference type="EMBL" id="QFLI01000005">
    <property type="protein sequence ID" value="PXY00867.1"/>
    <property type="molecule type" value="Genomic_DNA"/>
</dbReference>
<gene>
    <name evidence="9" type="ORF">DF185_13290</name>
</gene>
<name>A0A2V3ZZ92_9BACT</name>
<dbReference type="PANTHER" id="PTHR32071:SF113">
    <property type="entry name" value="ALGINATE BIOSYNTHESIS TRANSCRIPTIONAL REGULATORY PROTEIN ALGB"/>
    <property type="match status" value="1"/>
</dbReference>
<dbReference type="PANTHER" id="PTHR32071">
    <property type="entry name" value="TRANSCRIPTIONAL REGULATORY PROTEIN"/>
    <property type="match status" value="1"/>
</dbReference>
<dbReference type="Proteomes" id="UP000248079">
    <property type="component" value="Unassembled WGS sequence"/>
</dbReference>
<dbReference type="PRINTS" id="PR01590">
    <property type="entry name" value="HTHFIS"/>
</dbReference>
<keyword evidence="6" id="KW-0597">Phosphoprotein</keyword>
<feature type="modified residue" description="4-aspartylphosphate" evidence="6">
    <location>
        <position position="54"/>
    </location>
</feature>
<dbReference type="Gene3D" id="1.10.8.60">
    <property type="match status" value="1"/>
</dbReference>
<evidence type="ECO:0000256" key="5">
    <source>
        <dbReference type="ARBA" id="ARBA00023163"/>
    </source>
</evidence>
<evidence type="ECO:0000256" key="6">
    <source>
        <dbReference type="PROSITE-ProRule" id="PRU00169"/>
    </source>
</evidence>
<dbReference type="SMART" id="SM00448">
    <property type="entry name" value="REC"/>
    <property type="match status" value="1"/>
</dbReference>
<dbReference type="InterPro" id="IPR011006">
    <property type="entry name" value="CheY-like_superfamily"/>
</dbReference>
<dbReference type="PROSITE" id="PS50045">
    <property type="entry name" value="SIGMA54_INTERACT_4"/>
    <property type="match status" value="1"/>
</dbReference>
<evidence type="ECO:0000313" key="10">
    <source>
        <dbReference type="Proteomes" id="UP000248079"/>
    </source>
</evidence>
<dbReference type="PROSITE" id="PS00676">
    <property type="entry name" value="SIGMA54_INTERACT_2"/>
    <property type="match status" value="1"/>
</dbReference>
<keyword evidence="3" id="KW-0805">Transcription regulation</keyword>
<keyword evidence="5" id="KW-0804">Transcription</keyword>
<dbReference type="CDD" id="cd00009">
    <property type="entry name" value="AAA"/>
    <property type="match status" value="1"/>
</dbReference>
<dbReference type="InterPro" id="IPR025943">
    <property type="entry name" value="Sigma_54_int_dom_ATP-bd_2"/>
</dbReference>
<dbReference type="Pfam" id="PF00158">
    <property type="entry name" value="Sigma54_activat"/>
    <property type="match status" value="1"/>
</dbReference>
<keyword evidence="2" id="KW-0067">ATP-binding</keyword>
<dbReference type="Pfam" id="PF02954">
    <property type="entry name" value="HTH_8"/>
    <property type="match status" value="1"/>
</dbReference>
<dbReference type="InterPro" id="IPR002197">
    <property type="entry name" value="HTH_Fis"/>
</dbReference>
<dbReference type="InterPro" id="IPR001789">
    <property type="entry name" value="Sig_transdc_resp-reg_receiver"/>
</dbReference>
<dbReference type="OrthoDB" id="9810703at2"/>
<evidence type="ECO:0000256" key="4">
    <source>
        <dbReference type="ARBA" id="ARBA00023125"/>
    </source>
</evidence>
<evidence type="ECO:0000256" key="2">
    <source>
        <dbReference type="ARBA" id="ARBA00022840"/>
    </source>
</evidence>
<dbReference type="GO" id="GO:0006355">
    <property type="term" value="P:regulation of DNA-templated transcription"/>
    <property type="evidence" value="ECO:0007669"/>
    <property type="project" value="InterPro"/>
</dbReference>
<evidence type="ECO:0000259" key="7">
    <source>
        <dbReference type="PROSITE" id="PS50045"/>
    </source>
</evidence>
<keyword evidence="4" id="KW-0238">DNA-binding</keyword>
<dbReference type="Pfam" id="PF25601">
    <property type="entry name" value="AAA_lid_14"/>
    <property type="match status" value="1"/>
</dbReference>
<organism evidence="9 10">
    <name type="scientific">Marinifilum breve</name>
    <dbReference type="NCBI Taxonomy" id="2184082"/>
    <lineage>
        <taxon>Bacteria</taxon>
        <taxon>Pseudomonadati</taxon>
        <taxon>Bacteroidota</taxon>
        <taxon>Bacteroidia</taxon>
        <taxon>Marinilabiliales</taxon>
        <taxon>Marinifilaceae</taxon>
    </lineage>
</organism>
<accession>A0A2V3ZZ92</accession>